<sequence length="223" mass="26536">MSNFSQDITNTIKSSLSKYESNIFDDLCLLFKTYVDKPCNNIAQLKKRTEKSKGTCFEIFCMMYLKQKGYECWMLKDLPDDLRISFNLGKQDVGIDLIAKKNNEYYPVQCKFRKPTKDFKGRQVHRVTWRELSTFLSLCERTGGNIGWKKHIIMTNADYCCWKGKKGEKDFTVGKKTFFNLQRSFWYEMVYGKQEEIKEEIKEEKQNPRELRQAWLDKITNTH</sequence>
<organism evidence="2">
    <name type="scientific">viral metagenome</name>
    <dbReference type="NCBI Taxonomy" id="1070528"/>
    <lineage>
        <taxon>unclassified sequences</taxon>
        <taxon>metagenomes</taxon>
        <taxon>organismal metagenomes</taxon>
    </lineage>
</organism>
<dbReference type="AlphaFoldDB" id="A0A6C0HDC6"/>
<dbReference type="Pfam" id="PF13156">
    <property type="entry name" value="Mrr_cat_2"/>
    <property type="match status" value="1"/>
</dbReference>
<accession>A0A6C0HDC6</accession>
<name>A0A6C0HDC6_9ZZZZ</name>
<dbReference type="SUPFAM" id="SSF52980">
    <property type="entry name" value="Restriction endonuclease-like"/>
    <property type="match status" value="1"/>
</dbReference>
<feature type="domain" description="Mrr-like" evidence="1">
    <location>
        <begin position="67"/>
        <end position="156"/>
    </location>
</feature>
<proteinExistence type="predicted"/>
<evidence type="ECO:0000313" key="2">
    <source>
        <dbReference type="EMBL" id="QHT78631.1"/>
    </source>
</evidence>
<evidence type="ECO:0000259" key="1">
    <source>
        <dbReference type="Pfam" id="PF13156"/>
    </source>
</evidence>
<dbReference type="InterPro" id="IPR011335">
    <property type="entry name" value="Restrct_endonuc-II-like"/>
</dbReference>
<protein>
    <recommendedName>
        <fullName evidence="1">Mrr-like domain-containing protein</fullName>
    </recommendedName>
</protein>
<dbReference type="InterPro" id="IPR039442">
    <property type="entry name" value="Mrr-like_dom"/>
</dbReference>
<reference evidence="2" key="1">
    <citation type="journal article" date="2020" name="Nature">
        <title>Giant virus diversity and host interactions through global metagenomics.</title>
        <authorList>
            <person name="Schulz F."/>
            <person name="Roux S."/>
            <person name="Paez-Espino D."/>
            <person name="Jungbluth S."/>
            <person name="Walsh D.A."/>
            <person name="Denef V.J."/>
            <person name="McMahon K.D."/>
            <person name="Konstantinidis K.T."/>
            <person name="Eloe-Fadrosh E.A."/>
            <person name="Kyrpides N.C."/>
            <person name="Woyke T."/>
        </authorList>
    </citation>
    <scope>NUCLEOTIDE SEQUENCE</scope>
    <source>
        <strain evidence="2">GVMAG-M-3300023179-92</strain>
    </source>
</reference>
<dbReference type="EMBL" id="MN739934">
    <property type="protein sequence ID" value="QHT78631.1"/>
    <property type="molecule type" value="Genomic_DNA"/>
</dbReference>